<dbReference type="Pfam" id="PF20684">
    <property type="entry name" value="Fung_rhodopsin"/>
    <property type="match status" value="1"/>
</dbReference>
<feature type="region of interest" description="Disordered" evidence="6">
    <location>
        <begin position="287"/>
        <end position="308"/>
    </location>
</feature>
<dbReference type="InterPro" id="IPR049326">
    <property type="entry name" value="Rhodopsin_dom_fungi"/>
</dbReference>
<evidence type="ECO:0000256" key="4">
    <source>
        <dbReference type="ARBA" id="ARBA00023136"/>
    </source>
</evidence>
<feature type="transmembrane region" description="Helical" evidence="7">
    <location>
        <begin position="20"/>
        <end position="45"/>
    </location>
</feature>
<evidence type="ECO:0000256" key="2">
    <source>
        <dbReference type="ARBA" id="ARBA00022692"/>
    </source>
</evidence>
<keyword evidence="3 7" id="KW-1133">Transmembrane helix</keyword>
<evidence type="ECO:0000313" key="9">
    <source>
        <dbReference type="EMBL" id="KAF2873032.1"/>
    </source>
</evidence>
<feature type="transmembrane region" description="Helical" evidence="7">
    <location>
        <begin position="262"/>
        <end position="282"/>
    </location>
</feature>
<dbReference type="InterPro" id="IPR052337">
    <property type="entry name" value="SAT4-like"/>
</dbReference>
<gene>
    <name evidence="9" type="ORF">BDV95DRAFT_365353</name>
</gene>
<keyword evidence="2 7" id="KW-0812">Transmembrane</keyword>
<comment type="subcellular location">
    <subcellularLocation>
        <location evidence="1">Membrane</location>
        <topology evidence="1">Multi-pass membrane protein</topology>
    </subcellularLocation>
</comment>
<proteinExistence type="inferred from homology"/>
<accession>A0A7C8IBK8</accession>
<protein>
    <recommendedName>
        <fullName evidence="8">Rhodopsin domain-containing protein</fullName>
    </recommendedName>
</protein>
<dbReference type="AlphaFoldDB" id="A0A7C8IBK8"/>
<evidence type="ECO:0000256" key="7">
    <source>
        <dbReference type="SAM" id="Phobius"/>
    </source>
</evidence>
<feature type="domain" description="Rhodopsin" evidence="8">
    <location>
        <begin position="42"/>
        <end position="285"/>
    </location>
</feature>
<evidence type="ECO:0000256" key="5">
    <source>
        <dbReference type="ARBA" id="ARBA00038359"/>
    </source>
</evidence>
<evidence type="ECO:0000256" key="3">
    <source>
        <dbReference type="ARBA" id="ARBA00022989"/>
    </source>
</evidence>
<dbReference type="Proteomes" id="UP000481861">
    <property type="component" value="Unassembled WGS sequence"/>
</dbReference>
<feature type="transmembrane region" description="Helical" evidence="7">
    <location>
        <begin position="142"/>
        <end position="165"/>
    </location>
</feature>
<dbReference type="GO" id="GO:0016020">
    <property type="term" value="C:membrane"/>
    <property type="evidence" value="ECO:0007669"/>
    <property type="project" value="UniProtKB-SubCell"/>
</dbReference>
<evidence type="ECO:0000313" key="10">
    <source>
        <dbReference type="Proteomes" id="UP000481861"/>
    </source>
</evidence>
<keyword evidence="10" id="KW-1185">Reference proteome</keyword>
<comment type="caution">
    <text evidence="9">The sequence shown here is derived from an EMBL/GenBank/DDBJ whole genome shotgun (WGS) entry which is preliminary data.</text>
</comment>
<dbReference type="OrthoDB" id="444631at2759"/>
<evidence type="ECO:0000259" key="8">
    <source>
        <dbReference type="Pfam" id="PF20684"/>
    </source>
</evidence>
<feature type="transmembrane region" description="Helical" evidence="7">
    <location>
        <begin position="57"/>
        <end position="80"/>
    </location>
</feature>
<dbReference type="EMBL" id="JAADJZ010000008">
    <property type="protein sequence ID" value="KAF2873032.1"/>
    <property type="molecule type" value="Genomic_DNA"/>
</dbReference>
<feature type="transmembrane region" description="Helical" evidence="7">
    <location>
        <begin position="107"/>
        <end position="130"/>
    </location>
</feature>
<evidence type="ECO:0000256" key="6">
    <source>
        <dbReference type="SAM" id="MobiDB-lite"/>
    </source>
</evidence>
<organism evidence="9 10">
    <name type="scientific">Massariosphaeria phaeospora</name>
    <dbReference type="NCBI Taxonomy" id="100035"/>
    <lineage>
        <taxon>Eukaryota</taxon>
        <taxon>Fungi</taxon>
        <taxon>Dikarya</taxon>
        <taxon>Ascomycota</taxon>
        <taxon>Pezizomycotina</taxon>
        <taxon>Dothideomycetes</taxon>
        <taxon>Pleosporomycetidae</taxon>
        <taxon>Pleosporales</taxon>
        <taxon>Pleosporales incertae sedis</taxon>
        <taxon>Massariosphaeria</taxon>
    </lineage>
</organism>
<reference evidence="9 10" key="1">
    <citation type="submission" date="2020-01" db="EMBL/GenBank/DDBJ databases">
        <authorList>
            <consortium name="DOE Joint Genome Institute"/>
            <person name="Haridas S."/>
            <person name="Albert R."/>
            <person name="Binder M."/>
            <person name="Bloem J."/>
            <person name="Labutti K."/>
            <person name="Salamov A."/>
            <person name="Andreopoulos B."/>
            <person name="Baker S.E."/>
            <person name="Barry K."/>
            <person name="Bills G."/>
            <person name="Bluhm B.H."/>
            <person name="Cannon C."/>
            <person name="Castanera R."/>
            <person name="Culley D.E."/>
            <person name="Daum C."/>
            <person name="Ezra D."/>
            <person name="Gonzalez J.B."/>
            <person name="Henrissat B."/>
            <person name="Kuo A."/>
            <person name="Liang C."/>
            <person name="Lipzen A."/>
            <person name="Lutzoni F."/>
            <person name="Magnuson J."/>
            <person name="Mondo S."/>
            <person name="Nolan M."/>
            <person name="Ohm R."/>
            <person name="Pangilinan J."/>
            <person name="Park H.-J.H."/>
            <person name="Ramirez L."/>
            <person name="Alfaro M."/>
            <person name="Sun H."/>
            <person name="Tritt A."/>
            <person name="Yoshinaga Y."/>
            <person name="Zwiers L.-H.L."/>
            <person name="Turgeon B.G."/>
            <person name="Goodwin S.B."/>
            <person name="Spatafora J.W."/>
            <person name="Crous P.W."/>
            <person name="Grigoriev I.V."/>
        </authorList>
    </citation>
    <scope>NUCLEOTIDE SEQUENCE [LARGE SCALE GENOMIC DNA]</scope>
    <source>
        <strain evidence="9 10">CBS 611.86</strain>
    </source>
</reference>
<feature type="transmembrane region" description="Helical" evidence="7">
    <location>
        <begin position="190"/>
        <end position="212"/>
    </location>
</feature>
<feature type="compositionally biased region" description="Low complexity" evidence="6">
    <location>
        <begin position="292"/>
        <end position="302"/>
    </location>
</feature>
<name>A0A7C8IBK8_9PLEO</name>
<evidence type="ECO:0000256" key="1">
    <source>
        <dbReference type="ARBA" id="ARBA00004141"/>
    </source>
</evidence>
<comment type="similarity">
    <text evidence="5">Belongs to the SAT4 family.</text>
</comment>
<dbReference type="PANTHER" id="PTHR33048">
    <property type="entry name" value="PTH11-LIKE INTEGRAL MEMBRANE PROTEIN (AFU_ORTHOLOGUE AFUA_5G11245)"/>
    <property type="match status" value="1"/>
</dbReference>
<sequence>MDRRHGDLDPSNAPTLHLISLASMQAVGVLMAVLSIGITLGRLFLRWRALRRFLLDDYFNAAAAILVLPFMVVSLLYLPIEYNIQLVYLGLSDKQPTLEETIWVTKLSAVVVLLFWLIIYFAKASFLALYWQIFAISPRFRVLWWIVAVFTALCFLVTWISSFWACGHPSKYLDFEACQLVDPVIPTRLVIIWCSLHVISSIMLMVLPLLMTSRLLKLGFREKVALIFVFGLVLIDVAFDVVRTTYSLSPDLSVGTNLSVLWTYMEPTVAVIVCALPHYKALISRKNEESRSNTTGSNNTRTKITQPTTIPTELDNVSAYSLDSRGQVYRVV</sequence>
<dbReference type="PANTHER" id="PTHR33048:SF18">
    <property type="entry name" value="INTEGRAL MEMBRANE PROTEIN"/>
    <property type="match status" value="1"/>
</dbReference>
<feature type="transmembrane region" description="Helical" evidence="7">
    <location>
        <begin position="224"/>
        <end position="242"/>
    </location>
</feature>
<keyword evidence="4 7" id="KW-0472">Membrane</keyword>